<evidence type="ECO:0000313" key="1">
    <source>
        <dbReference type="EMBL" id="CAC5382485.1"/>
    </source>
</evidence>
<keyword evidence="2" id="KW-1185">Reference proteome</keyword>
<protein>
    <submittedName>
        <fullName evidence="1">Uncharacterized protein</fullName>
    </submittedName>
</protein>
<gene>
    <name evidence="1" type="ORF">MCOR_18307</name>
</gene>
<evidence type="ECO:0000313" key="2">
    <source>
        <dbReference type="Proteomes" id="UP000507470"/>
    </source>
</evidence>
<reference evidence="1 2" key="1">
    <citation type="submission" date="2020-06" db="EMBL/GenBank/DDBJ databases">
        <authorList>
            <person name="Li R."/>
            <person name="Bekaert M."/>
        </authorList>
    </citation>
    <scope>NUCLEOTIDE SEQUENCE [LARGE SCALE GENOMIC DNA]</scope>
    <source>
        <strain evidence="2">wild</strain>
    </source>
</reference>
<dbReference type="EMBL" id="CACVKT020003229">
    <property type="protein sequence ID" value="CAC5382485.1"/>
    <property type="molecule type" value="Genomic_DNA"/>
</dbReference>
<proteinExistence type="predicted"/>
<sequence length="184" mass="21308">MVWKENITSVPQIRVLLEVYMKTTLFQGQDIPAIINKRFWPSNVDIQNHIALAVKKQRNKEIDQVCSHGEDDTYEIEFKEENTEILCQEKDPKKLKNYDDFRRKCKPLSHIKVRREGGYFHHFVVLAISTVSDGIDAVTIGQYISSSEIGMETCDGIGNSRVCNVFAVLLNRRFNTQILHSFHH</sequence>
<name>A0A6J8BEX6_MYTCO</name>
<accession>A0A6J8BEX6</accession>
<organism evidence="1 2">
    <name type="scientific">Mytilus coruscus</name>
    <name type="common">Sea mussel</name>
    <dbReference type="NCBI Taxonomy" id="42192"/>
    <lineage>
        <taxon>Eukaryota</taxon>
        <taxon>Metazoa</taxon>
        <taxon>Spiralia</taxon>
        <taxon>Lophotrochozoa</taxon>
        <taxon>Mollusca</taxon>
        <taxon>Bivalvia</taxon>
        <taxon>Autobranchia</taxon>
        <taxon>Pteriomorphia</taxon>
        <taxon>Mytilida</taxon>
        <taxon>Mytiloidea</taxon>
        <taxon>Mytilidae</taxon>
        <taxon>Mytilinae</taxon>
        <taxon>Mytilus</taxon>
    </lineage>
</organism>
<dbReference type="AlphaFoldDB" id="A0A6J8BEX6"/>
<dbReference type="Proteomes" id="UP000507470">
    <property type="component" value="Unassembled WGS sequence"/>
</dbReference>